<dbReference type="EMBL" id="JAFBEE010000005">
    <property type="protein sequence ID" value="MBM7614603.1"/>
    <property type="molecule type" value="Genomic_DNA"/>
</dbReference>
<reference evidence="2 3" key="1">
    <citation type="submission" date="2021-01" db="EMBL/GenBank/DDBJ databases">
        <title>Genomic Encyclopedia of Type Strains, Phase IV (KMG-IV): sequencing the most valuable type-strain genomes for metagenomic binning, comparative biology and taxonomic classification.</title>
        <authorList>
            <person name="Goeker M."/>
        </authorList>
    </citation>
    <scope>NUCLEOTIDE SEQUENCE [LARGE SCALE GENOMIC DNA]</scope>
    <source>
        <strain evidence="2 3">DSM 25890</strain>
    </source>
</reference>
<accession>A0ABS2NNT2</accession>
<keyword evidence="1" id="KW-0472">Membrane</keyword>
<dbReference type="Proteomes" id="UP001314796">
    <property type="component" value="Unassembled WGS sequence"/>
</dbReference>
<organism evidence="2 3">
    <name type="scientific">Alkaliphilus hydrothermalis</name>
    <dbReference type="NCBI Taxonomy" id="1482730"/>
    <lineage>
        <taxon>Bacteria</taxon>
        <taxon>Bacillati</taxon>
        <taxon>Bacillota</taxon>
        <taxon>Clostridia</taxon>
        <taxon>Peptostreptococcales</taxon>
        <taxon>Natronincolaceae</taxon>
        <taxon>Alkaliphilus</taxon>
    </lineage>
</organism>
<evidence type="ECO:0000313" key="2">
    <source>
        <dbReference type="EMBL" id="MBM7614603.1"/>
    </source>
</evidence>
<evidence type="ECO:0000313" key="3">
    <source>
        <dbReference type="Proteomes" id="UP001314796"/>
    </source>
</evidence>
<sequence length="54" mass="6540">MLDLILINRLFKRTMKKFFVFKLGLVLMFFLSLLCIRKFIISFIFINYSEASKK</sequence>
<protein>
    <submittedName>
        <fullName evidence="2">Uncharacterized protein</fullName>
    </submittedName>
</protein>
<keyword evidence="1" id="KW-0812">Transmembrane</keyword>
<feature type="transmembrane region" description="Helical" evidence="1">
    <location>
        <begin position="20"/>
        <end position="46"/>
    </location>
</feature>
<comment type="caution">
    <text evidence="2">The sequence shown here is derived from an EMBL/GenBank/DDBJ whole genome shotgun (WGS) entry which is preliminary data.</text>
</comment>
<name>A0ABS2NNT2_9FIRM</name>
<gene>
    <name evidence="2" type="ORF">JOC73_001115</name>
</gene>
<keyword evidence="1" id="KW-1133">Transmembrane helix</keyword>
<proteinExistence type="predicted"/>
<evidence type="ECO:0000256" key="1">
    <source>
        <dbReference type="SAM" id="Phobius"/>
    </source>
</evidence>
<keyword evidence="3" id="KW-1185">Reference proteome</keyword>